<dbReference type="Proteomes" id="UP001556367">
    <property type="component" value="Unassembled WGS sequence"/>
</dbReference>
<evidence type="ECO:0000313" key="1">
    <source>
        <dbReference type="EMBL" id="KAL0957861.1"/>
    </source>
</evidence>
<accession>A0ABR3JQN7</accession>
<protein>
    <submittedName>
        <fullName evidence="1">Uncharacterized protein</fullName>
    </submittedName>
</protein>
<gene>
    <name evidence="1" type="ORF">HGRIS_000045</name>
</gene>
<sequence length="211" mass="23003">MSSKESTKAFFASPAKASKAKISFASASDPPLKKYPDALKFDETVPIYDATGVKEKGLSFFRFKPEQLRRLHEYNLYGNGNRDLPDFQEFVPTIYGIKSHALVRTAVSGLVDDGPGKHTQSSHVFPLPFPFASASHRPRRFRSSSASSHTILPTMPSTCAAARASSPITPLIATFCLQKADTACLHCDISNKDPGNGYCFRLRLVSGPSTS</sequence>
<dbReference type="EMBL" id="JASNQZ010000004">
    <property type="protein sequence ID" value="KAL0957861.1"/>
    <property type="molecule type" value="Genomic_DNA"/>
</dbReference>
<organism evidence="1 2">
    <name type="scientific">Hohenbuehelia grisea</name>
    <dbReference type="NCBI Taxonomy" id="104357"/>
    <lineage>
        <taxon>Eukaryota</taxon>
        <taxon>Fungi</taxon>
        <taxon>Dikarya</taxon>
        <taxon>Basidiomycota</taxon>
        <taxon>Agaricomycotina</taxon>
        <taxon>Agaricomycetes</taxon>
        <taxon>Agaricomycetidae</taxon>
        <taxon>Agaricales</taxon>
        <taxon>Pleurotineae</taxon>
        <taxon>Pleurotaceae</taxon>
        <taxon>Hohenbuehelia</taxon>
    </lineage>
</organism>
<proteinExistence type="predicted"/>
<name>A0ABR3JQN7_9AGAR</name>
<keyword evidence="2" id="KW-1185">Reference proteome</keyword>
<comment type="caution">
    <text evidence="1">The sequence shown here is derived from an EMBL/GenBank/DDBJ whole genome shotgun (WGS) entry which is preliminary data.</text>
</comment>
<reference evidence="2" key="1">
    <citation type="submission" date="2024-06" db="EMBL/GenBank/DDBJ databases">
        <title>Multi-omics analyses provide insights into the biosynthesis of the anticancer antibiotic pleurotin in Hohenbuehelia grisea.</title>
        <authorList>
            <person name="Weaver J.A."/>
            <person name="Alberti F."/>
        </authorList>
    </citation>
    <scope>NUCLEOTIDE SEQUENCE [LARGE SCALE GENOMIC DNA]</scope>
    <source>
        <strain evidence="2">T-177</strain>
    </source>
</reference>
<evidence type="ECO:0000313" key="2">
    <source>
        <dbReference type="Proteomes" id="UP001556367"/>
    </source>
</evidence>